<accession>A0ABU6MN17</accession>
<proteinExistence type="predicted"/>
<gene>
    <name evidence="2" type="ORF">P4T90_23025</name>
</gene>
<dbReference type="Proteomes" id="UP001341444">
    <property type="component" value="Unassembled WGS sequence"/>
</dbReference>
<protein>
    <submittedName>
        <fullName evidence="2">Uncharacterized protein</fullName>
    </submittedName>
</protein>
<organism evidence="2 3">
    <name type="scientific">Heyndrickxia acidicola</name>
    <dbReference type="NCBI Taxonomy" id="209389"/>
    <lineage>
        <taxon>Bacteria</taxon>
        <taxon>Bacillati</taxon>
        <taxon>Bacillota</taxon>
        <taxon>Bacilli</taxon>
        <taxon>Bacillales</taxon>
        <taxon>Bacillaceae</taxon>
        <taxon>Heyndrickxia</taxon>
    </lineage>
</organism>
<evidence type="ECO:0000313" key="3">
    <source>
        <dbReference type="Proteomes" id="UP001341444"/>
    </source>
</evidence>
<reference evidence="2 3" key="1">
    <citation type="submission" date="2023-03" db="EMBL/GenBank/DDBJ databases">
        <title>Bacillus Genome Sequencing.</title>
        <authorList>
            <person name="Dunlap C."/>
        </authorList>
    </citation>
    <scope>NUCLEOTIDE SEQUENCE [LARGE SCALE GENOMIC DNA]</scope>
    <source>
        <strain evidence="2 3">B-23453</strain>
    </source>
</reference>
<name>A0ABU6MN17_9BACI</name>
<keyword evidence="3" id="KW-1185">Reference proteome</keyword>
<sequence length="87" mass="9682">MQRCGSTTTHGKRVFGVKINWQDDQNATYVYVQSKFGFKTKVDWSGRCETPAGSAGLRETPQERATRRLPAARGKRVPEAEINPAGQ</sequence>
<comment type="caution">
    <text evidence="2">The sequence shown here is derived from an EMBL/GenBank/DDBJ whole genome shotgun (WGS) entry which is preliminary data.</text>
</comment>
<feature type="region of interest" description="Disordered" evidence="1">
    <location>
        <begin position="51"/>
        <end position="87"/>
    </location>
</feature>
<dbReference type="RefSeq" id="WP_066269833.1">
    <property type="nucleotide sequence ID" value="NZ_JARMAB010000044.1"/>
</dbReference>
<evidence type="ECO:0000313" key="2">
    <source>
        <dbReference type="EMBL" id="MED1205910.1"/>
    </source>
</evidence>
<evidence type="ECO:0000256" key="1">
    <source>
        <dbReference type="SAM" id="MobiDB-lite"/>
    </source>
</evidence>
<dbReference type="EMBL" id="JARMAB010000044">
    <property type="protein sequence ID" value="MED1205910.1"/>
    <property type="molecule type" value="Genomic_DNA"/>
</dbReference>